<dbReference type="Pfam" id="PF21906">
    <property type="entry name" value="WHD_NrtR"/>
    <property type="match status" value="1"/>
</dbReference>
<sequence>MSTSTNSARKPPPLICTVDLVLLTLRDEQLQVLLLKRERDPFAGALALPGGYVHADQDQGCEDAAHRVLRDKAGLEGLYLEQLATFSGPGRDPRGWSVSVAYVALVDAGRLARRALPAPGCSWLPVDRLPALAFDHGHIVEAAVARVRSKSLYSSLPAHLCPEPFTLPELHAVYQAVLGESVNPVSFRRKMDELDILDAVTGAKRAEGPHRPAQLYRLRKEFRQRLRLVGRGLKA</sequence>
<evidence type="ECO:0000313" key="3">
    <source>
        <dbReference type="Proteomes" id="UP001462640"/>
    </source>
</evidence>
<dbReference type="Gene3D" id="3.90.79.10">
    <property type="entry name" value="Nucleoside Triphosphate Pyrophosphohydrolase"/>
    <property type="match status" value="1"/>
</dbReference>
<dbReference type="RefSeq" id="WP_347613036.1">
    <property type="nucleotide sequence ID" value="NZ_JBDPZC010000015.1"/>
</dbReference>
<dbReference type="PANTHER" id="PTHR43736">
    <property type="entry name" value="ADP-RIBOSE PYROPHOSPHATASE"/>
    <property type="match status" value="1"/>
</dbReference>
<accession>A0ABV0GKC0</accession>
<dbReference type="SUPFAM" id="SSF55811">
    <property type="entry name" value="Nudix"/>
    <property type="match status" value="1"/>
</dbReference>
<dbReference type="Pfam" id="PF00293">
    <property type="entry name" value="NUDIX"/>
    <property type="match status" value="1"/>
</dbReference>
<dbReference type="SUPFAM" id="SSF46785">
    <property type="entry name" value="Winged helix' DNA-binding domain"/>
    <property type="match status" value="1"/>
</dbReference>
<dbReference type="Proteomes" id="UP001462640">
    <property type="component" value="Unassembled WGS sequence"/>
</dbReference>
<keyword evidence="3" id="KW-1185">Reference proteome</keyword>
<dbReference type="CDD" id="cd18873">
    <property type="entry name" value="NUDIX_NadM_like"/>
    <property type="match status" value="1"/>
</dbReference>
<feature type="domain" description="Nudix hydrolase" evidence="1">
    <location>
        <begin position="13"/>
        <end position="147"/>
    </location>
</feature>
<evidence type="ECO:0000313" key="2">
    <source>
        <dbReference type="EMBL" id="MEO3715523.1"/>
    </source>
</evidence>
<gene>
    <name evidence="2" type="ORF">ABDJ40_22345</name>
</gene>
<reference evidence="2 3" key="1">
    <citation type="submission" date="2024-05" db="EMBL/GenBank/DDBJ databases">
        <title>Roseateles sp. 2.12 16S ribosomal RNA gene Genome sequencing and assembly.</title>
        <authorList>
            <person name="Woo H."/>
        </authorList>
    </citation>
    <scope>NUCLEOTIDE SEQUENCE [LARGE SCALE GENOMIC DNA]</scope>
    <source>
        <strain evidence="2 3">2.12</strain>
    </source>
</reference>
<name>A0ABV0GKC0_9BURK</name>
<dbReference type="EMBL" id="JBDPZC010000015">
    <property type="protein sequence ID" value="MEO3715523.1"/>
    <property type="molecule type" value="Genomic_DNA"/>
</dbReference>
<organism evidence="2 3">
    <name type="scientific">Roseateles flavus</name>
    <dbReference type="NCBI Taxonomy" id="3149041"/>
    <lineage>
        <taxon>Bacteria</taxon>
        <taxon>Pseudomonadati</taxon>
        <taxon>Pseudomonadota</taxon>
        <taxon>Betaproteobacteria</taxon>
        <taxon>Burkholderiales</taxon>
        <taxon>Sphaerotilaceae</taxon>
        <taxon>Roseateles</taxon>
    </lineage>
</organism>
<dbReference type="InterPro" id="IPR054105">
    <property type="entry name" value="WHD_NrtR"/>
</dbReference>
<evidence type="ECO:0000259" key="1">
    <source>
        <dbReference type="PROSITE" id="PS51462"/>
    </source>
</evidence>
<comment type="caution">
    <text evidence="2">The sequence shown here is derived from an EMBL/GenBank/DDBJ whole genome shotgun (WGS) entry which is preliminary data.</text>
</comment>
<dbReference type="InterPro" id="IPR036388">
    <property type="entry name" value="WH-like_DNA-bd_sf"/>
</dbReference>
<dbReference type="InterPro" id="IPR015797">
    <property type="entry name" value="NUDIX_hydrolase-like_dom_sf"/>
</dbReference>
<dbReference type="PROSITE" id="PS51462">
    <property type="entry name" value="NUDIX"/>
    <property type="match status" value="1"/>
</dbReference>
<dbReference type="InterPro" id="IPR000086">
    <property type="entry name" value="NUDIX_hydrolase_dom"/>
</dbReference>
<protein>
    <submittedName>
        <fullName evidence="2">NUDIX domain-containing protein</fullName>
    </submittedName>
</protein>
<dbReference type="Gene3D" id="1.10.10.10">
    <property type="entry name" value="Winged helix-like DNA-binding domain superfamily/Winged helix DNA-binding domain"/>
    <property type="match status" value="1"/>
</dbReference>
<dbReference type="InterPro" id="IPR036390">
    <property type="entry name" value="WH_DNA-bd_sf"/>
</dbReference>
<proteinExistence type="predicted"/>
<dbReference type="PANTHER" id="PTHR43736:SF4">
    <property type="entry name" value="SLR1690 PROTEIN"/>
    <property type="match status" value="1"/>
</dbReference>